<comment type="subunit">
    <text evidence="3 10">Homodimer.</text>
</comment>
<accession>A0A328VGM9</accession>
<comment type="similarity">
    <text evidence="2 10 12">Belongs to the GrpE family.</text>
</comment>
<feature type="compositionally biased region" description="Low complexity" evidence="13">
    <location>
        <begin position="12"/>
        <end position="34"/>
    </location>
</feature>
<evidence type="ECO:0000256" key="2">
    <source>
        <dbReference type="ARBA" id="ARBA00009054"/>
    </source>
</evidence>
<dbReference type="GO" id="GO:0051087">
    <property type="term" value="F:protein-folding chaperone binding"/>
    <property type="evidence" value="ECO:0007669"/>
    <property type="project" value="InterPro"/>
</dbReference>
<evidence type="ECO:0000256" key="9">
    <source>
        <dbReference type="ARBA" id="ARBA00076414"/>
    </source>
</evidence>
<proteinExistence type="inferred from homology"/>
<evidence type="ECO:0000256" key="7">
    <source>
        <dbReference type="ARBA" id="ARBA00053401"/>
    </source>
</evidence>
<dbReference type="FunFam" id="2.30.22.10:FF:000001">
    <property type="entry name" value="Protein GrpE"/>
    <property type="match status" value="1"/>
</dbReference>
<dbReference type="Gene3D" id="3.90.20.20">
    <property type="match status" value="1"/>
</dbReference>
<evidence type="ECO:0000256" key="12">
    <source>
        <dbReference type="RuleBase" id="RU004478"/>
    </source>
</evidence>
<dbReference type="GO" id="GO:0005737">
    <property type="term" value="C:cytoplasm"/>
    <property type="evidence" value="ECO:0007669"/>
    <property type="project" value="UniProtKB-SubCell"/>
</dbReference>
<evidence type="ECO:0000313" key="15">
    <source>
        <dbReference type="Proteomes" id="UP000248706"/>
    </source>
</evidence>
<name>A0A328VGM9_9CHLR</name>
<dbReference type="EMBL" id="MCIF01000002">
    <property type="protein sequence ID" value="RAQ96926.1"/>
    <property type="molecule type" value="Genomic_DNA"/>
</dbReference>
<evidence type="ECO:0000256" key="4">
    <source>
        <dbReference type="ARBA" id="ARBA00022490"/>
    </source>
</evidence>
<dbReference type="SUPFAM" id="SSF51064">
    <property type="entry name" value="Head domain of nucleotide exchange factor GrpE"/>
    <property type="match status" value="1"/>
</dbReference>
<evidence type="ECO:0000256" key="8">
    <source>
        <dbReference type="ARBA" id="ARBA00072274"/>
    </source>
</evidence>
<protein>
    <recommendedName>
        <fullName evidence="8 10">Protein GrpE</fullName>
    </recommendedName>
    <alternativeName>
        <fullName evidence="9 10">HSP-70 cofactor</fullName>
    </alternativeName>
</protein>
<evidence type="ECO:0000256" key="10">
    <source>
        <dbReference type="HAMAP-Rule" id="MF_01151"/>
    </source>
</evidence>
<dbReference type="GO" id="GO:0051082">
    <property type="term" value="F:unfolded protein binding"/>
    <property type="evidence" value="ECO:0007669"/>
    <property type="project" value="TreeGrafter"/>
</dbReference>
<dbReference type="AlphaFoldDB" id="A0A328VGM9"/>
<organism evidence="14 15">
    <name type="scientific">Thermogemmatispora tikiterensis</name>
    <dbReference type="NCBI Taxonomy" id="1825093"/>
    <lineage>
        <taxon>Bacteria</taxon>
        <taxon>Bacillati</taxon>
        <taxon>Chloroflexota</taxon>
        <taxon>Ktedonobacteria</taxon>
        <taxon>Thermogemmatisporales</taxon>
        <taxon>Thermogemmatisporaceae</taxon>
        <taxon>Thermogemmatispora</taxon>
    </lineage>
</organism>
<gene>
    <name evidence="10" type="primary">grpE</name>
    <name evidence="14" type="ORF">A4R35_15420</name>
</gene>
<sequence>MAAETPQKEQPEATAAAAPAESTETPAATAEEQPSPTPEERIAQLEAQLADLAAQLAQARQEARENWDKFVRERADLENFRKRREREIADRVLQQKKALLNKLLEVMDNLDRALAYQDSLDRQGLQQTLRLVAWQMNELIRSEGLTPVPTVGEQFNPYIHEAVEAVEDSEKPEGIVVEEVRKGYKLSDETLRPARVKVTVAASNKEREQQGEA</sequence>
<dbReference type="GO" id="GO:0006457">
    <property type="term" value="P:protein folding"/>
    <property type="evidence" value="ECO:0007669"/>
    <property type="project" value="InterPro"/>
</dbReference>
<dbReference type="Proteomes" id="UP000248706">
    <property type="component" value="Unassembled WGS sequence"/>
</dbReference>
<reference evidence="14 15" key="1">
    <citation type="submission" date="2016-08" db="EMBL/GenBank/DDBJ databases">
        <title>Analysis of Carbohydrate Active Enzymes in Thermogemmatispora T81 Reveals Carbohydrate Degradation Ability.</title>
        <authorList>
            <person name="Tomazini A."/>
            <person name="Lal S."/>
            <person name="Stott M."/>
            <person name="Henrissat B."/>
            <person name="Polikarpov I."/>
            <person name="Sparling R."/>
            <person name="Levin D.B."/>
        </authorList>
    </citation>
    <scope>NUCLEOTIDE SEQUENCE [LARGE SCALE GENOMIC DNA]</scope>
    <source>
        <strain evidence="14 15">T81</strain>
    </source>
</reference>
<evidence type="ECO:0000256" key="3">
    <source>
        <dbReference type="ARBA" id="ARBA00011738"/>
    </source>
</evidence>
<dbReference type="Gene3D" id="2.30.22.10">
    <property type="entry name" value="Head domain of nucleotide exchange factor GrpE"/>
    <property type="match status" value="1"/>
</dbReference>
<evidence type="ECO:0000256" key="5">
    <source>
        <dbReference type="ARBA" id="ARBA00023016"/>
    </source>
</evidence>
<keyword evidence="15" id="KW-1185">Reference proteome</keyword>
<dbReference type="InterPro" id="IPR000740">
    <property type="entry name" value="GrpE"/>
</dbReference>
<keyword evidence="5 10" id="KW-0346">Stress response</keyword>
<dbReference type="GO" id="GO:0000774">
    <property type="term" value="F:adenyl-nucleotide exchange factor activity"/>
    <property type="evidence" value="ECO:0007669"/>
    <property type="project" value="InterPro"/>
</dbReference>
<dbReference type="PRINTS" id="PR00773">
    <property type="entry name" value="GRPEPROTEIN"/>
</dbReference>
<feature type="region of interest" description="Disordered" evidence="13">
    <location>
        <begin position="1"/>
        <end position="40"/>
    </location>
</feature>
<dbReference type="PROSITE" id="PS01071">
    <property type="entry name" value="GRPE"/>
    <property type="match status" value="1"/>
</dbReference>
<comment type="subcellular location">
    <subcellularLocation>
        <location evidence="1 10">Cytoplasm</location>
    </subcellularLocation>
</comment>
<comment type="function">
    <text evidence="7 10 11">Participates actively in the response to hyperosmotic and heat shock by preventing the aggregation of stress-denatured proteins, in association with DnaK and GrpE. It is the nucleotide exchange factor for DnaK and may function as a thermosensor. Unfolded proteins bind initially to DnaJ; upon interaction with the DnaJ-bound protein, DnaK hydrolyzes its bound ATP, resulting in the formation of a stable complex. GrpE releases ADP from DnaK; ATP binding to DnaK triggers the release of the substrate protein, thus completing the reaction cycle. Several rounds of ATP-dependent interactions between DnaJ, DnaK and GrpE are required for fully efficient folding.</text>
</comment>
<dbReference type="PANTHER" id="PTHR21237:SF40">
    <property type="entry name" value="CELL CYCLE AND APOPTOSIS REGULATOR PROTEIN 2"/>
    <property type="match status" value="1"/>
</dbReference>
<evidence type="ECO:0000256" key="1">
    <source>
        <dbReference type="ARBA" id="ARBA00004496"/>
    </source>
</evidence>
<dbReference type="SUPFAM" id="SSF58014">
    <property type="entry name" value="Coiled-coil domain of nucleotide exchange factor GrpE"/>
    <property type="match status" value="1"/>
</dbReference>
<evidence type="ECO:0000256" key="6">
    <source>
        <dbReference type="ARBA" id="ARBA00023186"/>
    </source>
</evidence>
<dbReference type="CDD" id="cd00446">
    <property type="entry name" value="GrpE"/>
    <property type="match status" value="1"/>
</dbReference>
<keyword evidence="6 10" id="KW-0143">Chaperone</keyword>
<keyword evidence="4 10" id="KW-0963">Cytoplasm</keyword>
<comment type="caution">
    <text evidence="14">The sequence shown here is derived from an EMBL/GenBank/DDBJ whole genome shotgun (WGS) entry which is preliminary data.</text>
</comment>
<dbReference type="Pfam" id="PF01025">
    <property type="entry name" value="GrpE"/>
    <property type="match status" value="1"/>
</dbReference>
<evidence type="ECO:0000256" key="11">
    <source>
        <dbReference type="RuleBase" id="RU000639"/>
    </source>
</evidence>
<dbReference type="PANTHER" id="PTHR21237">
    <property type="entry name" value="GRPE PROTEIN"/>
    <property type="match status" value="1"/>
</dbReference>
<dbReference type="InterPro" id="IPR013805">
    <property type="entry name" value="GrpE_CC"/>
</dbReference>
<feature type="compositionally biased region" description="Basic and acidic residues" evidence="13">
    <location>
        <begin position="1"/>
        <end position="11"/>
    </location>
</feature>
<dbReference type="InterPro" id="IPR009012">
    <property type="entry name" value="GrpE_head"/>
</dbReference>
<dbReference type="GO" id="GO:0042803">
    <property type="term" value="F:protein homodimerization activity"/>
    <property type="evidence" value="ECO:0007669"/>
    <property type="project" value="InterPro"/>
</dbReference>
<dbReference type="HAMAP" id="MF_01151">
    <property type="entry name" value="GrpE"/>
    <property type="match status" value="1"/>
</dbReference>
<evidence type="ECO:0000256" key="13">
    <source>
        <dbReference type="SAM" id="MobiDB-lite"/>
    </source>
</evidence>
<evidence type="ECO:0000313" key="14">
    <source>
        <dbReference type="EMBL" id="RAQ96926.1"/>
    </source>
</evidence>